<reference evidence="1 2" key="1">
    <citation type="submission" date="2023-05" db="EMBL/GenBank/DDBJ databases">
        <title>Draft genome sequence of Streptomyces sp. B-S-A12 isolated from a cave soil in Thailand.</title>
        <authorList>
            <person name="Chamroensaksri N."/>
            <person name="Muangham S."/>
        </authorList>
    </citation>
    <scope>NUCLEOTIDE SEQUENCE [LARGE SCALE GENOMIC DNA]</scope>
    <source>
        <strain evidence="1 2">B-S-A12</strain>
    </source>
</reference>
<dbReference type="PANTHER" id="PTHR34846">
    <property type="entry name" value="4-CARBOXYMUCONOLACTONE DECARBOXYLASE FAMILY PROTEIN (AFU_ORTHOLOGUE AFUA_6G11590)"/>
    <property type="match status" value="1"/>
</dbReference>
<dbReference type="InterPro" id="IPR029032">
    <property type="entry name" value="AhpD-like"/>
</dbReference>
<organism evidence="1 2">
    <name type="scientific">Streptomyces luteolus</name>
    <dbReference type="NCBI Taxonomy" id="3043615"/>
    <lineage>
        <taxon>Bacteria</taxon>
        <taxon>Bacillati</taxon>
        <taxon>Actinomycetota</taxon>
        <taxon>Actinomycetes</taxon>
        <taxon>Kitasatosporales</taxon>
        <taxon>Streptomycetaceae</taxon>
        <taxon>Streptomyces</taxon>
    </lineage>
</organism>
<protein>
    <submittedName>
        <fullName evidence="1">Carboxymuconolactone decarboxylase family protein</fullName>
    </submittedName>
</protein>
<dbReference type="PANTHER" id="PTHR34846:SF10">
    <property type="entry name" value="CYTOPLASMIC PROTEIN"/>
    <property type="match status" value="1"/>
</dbReference>
<proteinExistence type="predicted"/>
<comment type="caution">
    <text evidence="1">The sequence shown here is derived from an EMBL/GenBank/DDBJ whole genome shotgun (WGS) entry which is preliminary data.</text>
</comment>
<dbReference type="Proteomes" id="UP001237105">
    <property type="component" value="Unassembled WGS sequence"/>
</dbReference>
<accession>A0ABT6T885</accession>
<name>A0ABT6T885_9ACTN</name>
<dbReference type="SUPFAM" id="SSF69118">
    <property type="entry name" value="AhpD-like"/>
    <property type="match status" value="1"/>
</dbReference>
<evidence type="ECO:0000313" key="1">
    <source>
        <dbReference type="EMBL" id="MDI3424091.1"/>
    </source>
</evidence>
<gene>
    <name evidence="1" type="ORF">QIT00_37120</name>
</gene>
<dbReference type="EMBL" id="JASCIS010000073">
    <property type="protein sequence ID" value="MDI3424091.1"/>
    <property type="molecule type" value="Genomic_DNA"/>
</dbReference>
<sequence length="124" mass="13609">MKAATVVQCAYCIDMGSQISRLWGLSDDELRALSSHRDSTLFSDVEKLVLDYAEGMSRTPVHVSDELFARLRRHLDDAQLVELTHIIALENLRGRFNLALGVDAAGFSEGRVCAVPVALRPPAA</sequence>
<keyword evidence="2" id="KW-1185">Reference proteome</keyword>
<dbReference type="Gene3D" id="1.20.1290.10">
    <property type="entry name" value="AhpD-like"/>
    <property type="match status" value="1"/>
</dbReference>
<evidence type="ECO:0000313" key="2">
    <source>
        <dbReference type="Proteomes" id="UP001237105"/>
    </source>
</evidence>